<protein>
    <recommendedName>
        <fullName evidence="1">Histidine kinase/HSP90-like ATPase domain-containing protein</fullName>
    </recommendedName>
</protein>
<accession>A0A8J7HMA6</accession>
<dbReference type="EMBL" id="JAECZB010000096">
    <property type="protein sequence ID" value="MBH8555561.1"/>
    <property type="molecule type" value="Genomic_DNA"/>
</dbReference>
<feature type="domain" description="Histidine kinase/HSP90-like ATPase" evidence="1">
    <location>
        <begin position="15"/>
        <end position="62"/>
    </location>
</feature>
<dbReference type="SUPFAM" id="SSF55874">
    <property type="entry name" value="ATPase domain of HSP90 chaperone/DNA topoisomerase II/histidine kinase"/>
    <property type="match status" value="1"/>
</dbReference>
<keyword evidence="3" id="KW-1185">Reference proteome</keyword>
<evidence type="ECO:0000313" key="2">
    <source>
        <dbReference type="EMBL" id="MBH8555561.1"/>
    </source>
</evidence>
<proteinExistence type="predicted"/>
<reference evidence="2 3" key="1">
    <citation type="journal article" date="2021" name="Int. J. Syst. Evol. Microbiol.">
        <title>Amazonocrinis nigriterrae gen. nov., sp. nov., Atlanticothrix silvestris gen. nov., sp. nov. and Dendronalium phyllosphericum gen. nov., sp. nov., nostocacean cyanobacteria from Brazilian environments.</title>
        <authorList>
            <person name="Alvarenga D.O."/>
            <person name="Andreote A.P.D."/>
            <person name="Branco L.H.Z."/>
            <person name="Delbaje E."/>
            <person name="Cruz R.B."/>
            <person name="Varani A.M."/>
            <person name="Fiore M.F."/>
        </authorList>
    </citation>
    <scope>NUCLEOTIDE SEQUENCE [LARGE SCALE GENOMIC DNA]</scope>
    <source>
        <strain evidence="2 3">CENA357</strain>
    </source>
</reference>
<dbReference type="AlphaFoldDB" id="A0A8J7HMA6"/>
<evidence type="ECO:0000259" key="1">
    <source>
        <dbReference type="Pfam" id="PF02518"/>
    </source>
</evidence>
<organism evidence="2 3">
    <name type="scientific">Atlanticothrix silvestris CENA357</name>
    <dbReference type="NCBI Taxonomy" id="1725252"/>
    <lineage>
        <taxon>Bacteria</taxon>
        <taxon>Bacillati</taxon>
        <taxon>Cyanobacteriota</taxon>
        <taxon>Cyanophyceae</taxon>
        <taxon>Nostocales</taxon>
        <taxon>Nodulariaceae</taxon>
        <taxon>Atlanticothrix</taxon>
        <taxon>Atlanticothrix silvestris</taxon>
    </lineage>
</organism>
<dbReference type="Proteomes" id="UP000599391">
    <property type="component" value="Unassembled WGS sequence"/>
</dbReference>
<evidence type="ECO:0000313" key="3">
    <source>
        <dbReference type="Proteomes" id="UP000599391"/>
    </source>
</evidence>
<dbReference type="InterPro" id="IPR036890">
    <property type="entry name" value="HATPase_C_sf"/>
</dbReference>
<comment type="caution">
    <text evidence="2">The sequence shown here is derived from an EMBL/GenBank/DDBJ whole genome shotgun (WGS) entry which is preliminary data.</text>
</comment>
<name>A0A8J7HMA6_9CYAN</name>
<dbReference type="Gene3D" id="3.30.565.10">
    <property type="entry name" value="Histidine kinase-like ATPase, C-terminal domain"/>
    <property type="match status" value="1"/>
</dbReference>
<dbReference type="InterPro" id="IPR003594">
    <property type="entry name" value="HATPase_dom"/>
</dbReference>
<sequence length="65" mass="7130">MLIQQGFQKSRAFALTTKPVGKGTELGLFVSYQIIVEKHKGKISCFSTPGKGTEFIVKMPLSLVD</sequence>
<gene>
    <name evidence="2" type="ORF">I8751_25100</name>
</gene>
<dbReference type="Pfam" id="PF02518">
    <property type="entry name" value="HATPase_c"/>
    <property type="match status" value="1"/>
</dbReference>